<organism evidence="2 3">
    <name type="scientific">Thalassospira tepidiphila MCCC 1A03514</name>
    <dbReference type="NCBI Taxonomy" id="1177930"/>
    <lineage>
        <taxon>Bacteria</taxon>
        <taxon>Pseudomonadati</taxon>
        <taxon>Pseudomonadota</taxon>
        <taxon>Alphaproteobacteria</taxon>
        <taxon>Rhodospirillales</taxon>
        <taxon>Thalassospiraceae</taxon>
        <taxon>Thalassospira</taxon>
    </lineage>
</organism>
<protein>
    <recommendedName>
        <fullName evidence="1">YopA central domain-containing protein</fullName>
    </recommendedName>
</protein>
<gene>
    <name evidence="2" type="ORF">TH4_03350</name>
</gene>
<dbReference type="Proteomes" id="UP000094009">
    <property type="component" value="Unassembled WGS sequence"/>
</dbReference>
<dbReference type="Pfam" id="PF26308">
    <property type="entry name" value="YopA_M"/>
    <property type="match status" value="1"/>
</dbReference>
<evidence type="ECO:0000259" key="1">
    <source>
        <dbReference type="Pfam" id="PF26308"/>
    </source>
</evidence>
<dbReference type="AlphaFoldDB" id="A0A853L5H1"/>
<dbReference type="InterPro" id="IPR058684">
    <property type="entry name" value="YopA_M"/>
</dbReference>
<accession>A0A853L5H1</accession>
<dbReference type="RefSeq" id="WP_064779879.1">
    <property type="nucleotide sequence ID" value="NZ_JPVZ01000001.1"/>
</dbReference>
<dbReference type="EMBL" id="JPVZ01000001">
    <property type="protein sequence ID" value="OAZ12116.1"/>
    <property type="molecule type" value="Genomic_DNA"/>
</dbReference>
<evidence type="ECO:0000313" key="3">
    <source>
        <dbReference type="Proteomes" id="UP000094009"/>
    </source>
</evidence>
<comment type="caution">
    <text evidence="2">The sequence shown here is derived from an EMBL/GenBank/DDBJ whole genome shotgun (WGS) entry which is preliminary data.</text>
</comment>
<name>A0A853L5H1_9PROT</name>
<proteinExistence type="predicted"/>
<evidence type="ECO:0000313" key="2">
    <source>
        <dbReference type="EMBL" id="OAZ12116.1"/>
    </source>
</evidence>
<feature type="domain" description="YopA central" evidence="1">
    <location>
        <begin position="108"/>
        <end position="213"/>
    </location>
</feature>
<sequence>MNHIPLGTTSVEFEHNGRRLTADAAVKLELSLSLKLLIECDFSNANHAIWPGKYTSIRLVNYGKKIPVFISRCSPEGVEFVGLEAPFRVLGNEEQLLSYIEFELLNFSNLRTKHEIQFENWSIEITSVPQLYDIAEKFQNSGGFAKTHSGSLCRSDGVPFSVSEAENILDSLRLQCCFAHGIYCSPILPTGYDESGKEVWKEWGSSSVDIWRWAPSWADIVPPLALSETFPNFYKTLCSSNETKSAVHVALSWYLRSNRNNGDISGGLILTHTALERLAHHFEFRERGAARNIRSLLKKFGIPTELPRCLASLMELSRKYTNSRNLSLTDGPYVFSEVRNNLVHPDHTWNDLEPIAEYEAWSLGQWYIEMVILAMTGFNGQYGNRLIAGRAKYDLETVPWAKQKS</sequence>
<reference evidence="2 3" key="1">
    <citation type="submission" date="2014-07" db="EMBL/GenBank/DDBJ databases">
        <title>Draft genome sequence of Thalassospira tepidiphila 1-1B.</title>
        <authorList>
            <person name="Lai Q."/>
            <person name="Shao Z."/>
        </authorList>
    </citation>
    <scope>NUCLEOTIDE SEQUENCE [LARGE SCALE GENOMIC DNA]</scope>
    <source>
        <strain evidence="2 3">MCCC 1A03514</strain>
    </source>
</reference>